<feature type="transmembrane region" description="Helical" evidence="1">
    <location>
        <begin position="12"/>
        <end position="32"/>
    </location>
</feature>
<dbReference type="Pfam" id="PF17428">
    <property type="entry name" value="DUF5412"/>
    <property type="match status" value="1"/>
</dbReference>
<keyword evidence="1" id="KW-0812">Transmembrane</keyword>
<reference evidence="2 3" key="1">
    <citation type="journal article" date="2014" name="Genome Announc.">
        <title>Draft Genome Sequence of Geobacillus thermopakistaniensis Strain MAS1.</title>
        <authorList>
            <person name="Siddiqui M.A."/>
            <person name="Rashid N."/>
            <person name="Ayyampalayam S."/>
            <person name="Whitman W.B."/>
        </authorList>
    </citation>
    <scope>NUCLEOTIDE SEQUENCE [LARGE SCALE GENOMIC DNA]</scope>
    <source>
        <strain evidence="2 3">MAS1</strain>
    </source>
</reference>
<keyword evidence="1" id="KW-1133">Transmembrane helix</keyword>
<keyword evidence="1" id="KW-0472">Membrane</keyword>
<keyword evidence="3" id="KW-1185">Reference proteome</keyword>
<dbReference type="InterPro" id="IPR035406">
    <property type="entry name" value="DUF5412"/>
</dbReference>
<gene>
    <name evidence="2" type="ORF">T260_13660</name>
</gene>
<name>A0A7U9P5C6_GEOTM</name>
<accession>A0A7U9P5C6</accession>
<evidence type="ECO:0000256" key="1">
    <source>
        <dbReference type="SAM" id="Phobius"/>
    </source>
</evidence>
<evidence type="ECO:0008006" key="4">
    <source>
        <dbReference type="Google" id="ProtNLM"/>
    </source>
</evidence>
<evidence type="ECO:0000313" key="2">
    <source>
        <dbReference type="EMBL" id="ESU71353.1"/>
    </source>
</evidence>
<dbReference type="RefSeq" id="WP_023634273.1">
    <property type="nucleotide sequence ID" value="NZ_AYSF01000067.1"/>
</dbReference>
<evidence type="ECO:0000313" key="3">
    <source>
        <dbReference type="Proteomes" id="UP000018339"/>
    </source>
</evidence>
<dbReference type="AlphaFoldDB" id="A0A7U9P5C6"/>
<sequence>MANKKTGKNSFFLGCFITILAPVILFVLYVIYTYSTIPSFPKGEFLFASNSPNGTYTIKIYRTNGGATTSYAIRGQLIHNQTKRRKNIYFEYRAWDAEVTWENEHTVVINGKRLNVRKDIYDWRKEK</sequence>
<organism evidence="2 3">
    <name type="scientific">Geobacillus thermopakistaniensis (strain MAS1)</name>
    <dbReference type="NCBI Taxonomy" id="1408282"/>
    <lineage>
        <taxon>Bacteria</taxon>
        <taxon>Bacillati</taxon>
        <taxon>Bacillota</taxon>
        <taxon>Bacilli</taxon>
        <taxon>Bacillales</taxon>
        <taxon>Anoxybacillaceae</taxon>
        <taxon>Geobacillus</taxon>
    </lineage>
</organism>
<comment type="caution">
    <text evidence="2">The sequence shown here is derived from an EMBL/GenBank/DDBJ whole genome shotgun (WGS) entry which is preliminary data.</text>
</comment>
<proteinExistence type="predicted"/>
<protein>
    <recommendedName>
        <fullName evidence="4">DUF5412 domain-containing protein</fullName>
    </recommendedName>
</protein>
<dbReference type="Proteomes" id="UP000018339">
    <property type="component" value="Unassembled WGS sequence"/>
</dbReference>
<dbReference type="EMBL" id="AYSF01000067">
    <property type="protein sequence ID" value="ESU71353.1"/>
    <property type="molecule type" value="Genomic_DNA"/>
</dbReference>